<feature type="coiled-coil region" evidence="1">
    <location>
        <begin position="50"/>
        <end position="77"/>
    </location>
</feature>
<accession>A0ABS6AUB4</accession>
<protein>
    <submittedName>
        <fullName evidence="2">Uncharacterized protein</fullName>
    </submittedName>
</protein>
<comment type="caution">
    <text evidence="2">The sequence shown here is derived from an EMBL/GenBank/DDBJ whole genome shotgun (WGS) entry which is preliminary data.</text>
</comment>
<sequence length="82" mass="9055">MSALPTQEQIFTHAAAAARNAASALSDVRDWLNADRSDRQSLTDEAAGARSAVRVKLENLETEIYDLEEQLRGGAKSLRNRR</sequence>
<reference evidence="2 3" key="1">
    <citation type="submission" date="2021-06" db="EMBL/GenBank/DDBJ databases">
        <title>Actinomycetes sequencing.</title>
        <authorList>
            <person name="Shan Q."/>
        </authorList>
    </citation>
    <scope>NUCLEOTIDE SEQUENCE [LARGE SCALE GENOMIC DNA]</scope>
    <source>
        <strain evidence="2 3">NEAU-G5</strain>
    </source>
</reference>
<keyword evidence="3" id="KW-1185">Reference proteome</keyword>
<evidence type="ECO:0000313" key="2">
    <source>
        <dbReference type="EMBL" id="MBU3061608.1"/>
    </source>
</evidence>
<gene>
    <name evidence="2" type="ORF">KO481_08735</name>
</gene>
<name>A0ABS6AUB4_9NOCA</name>
<proteinExistence type="predicted"/>
<evidence type="ECO:0000256" key="1">
    <source>
        <dbReference type="SAM" id="Coils"/>
    </source>
</evidence>
<evidence type="ECO:0000313" key="3">
    <source>
        <dbReference type="Proteomes" id="UP000733379"/>
    </source>
</evidence>
<organism evidence="2 3">
    <name type="scientific">Nocardia albiluteola</name>
    <dbReference type="NCBI Taxonomy" id="2842303"/>
    <lineage>
        <taxon>Bacteria</taxon>
        <taxon>Bacillati</taxon>
        <taxon>Actinomycetota</taxon>
        <taxon>Actinomycetes</taxon>
        <taxon>Mycobacteriales</taxon>
        <taxon>Nocardiaceae</taxon>
        <taxon>Nocardia</taxon>
    </lineage>
</organism>
<dbReference type="Proteomes" id="UP000733379">
    <property type="component" value="Unassembled WGS sequence"/>
</dbReference>
<keyword evidence="1" id="KW-0175">Coiled coil</keyword>
<dbReference type="EMBL" id="JAHKNI010000002">
    <property type="protein sequence ID" value="MBU3061608.1"/>
    <property type="molecule type" value="Genomic_DNA"/>
</dbReference>